<evidence type="ECO:0000256" key="4">
    <source>
        <dbReference type="ARBA" id="ARBA00022538"/>
    </source>
</evidence>
<dbReference type="RefSeq" id="XP_010901327.2">
    <property type="nucleotide sequence ID" value="XM_010903025.4"/>
</dbReference>
<dbReference type="SMART" id="SM00225">
    <property type="entry name" value="BTB"/>
    <property type="match status" value="1"/>
</dbReference>
<evidence type="ECO:0000259" key="15">
    <source>
        <dbReference type="SMART" id="SM00225"/>
    </source>
</evidence>
<dbReference type="SUPFAM" id="SSF81324">
    <property type="entry name" value="Voltage-gated potassium channels"/>
    <property type="match status" value="1"/>
</dbReference>
<dbReference type="InterPro" id="IPR011333">
    <property type="entry name" value="SKP1/BTB/POZ_sf"/>
</dbReference>
<dbReference type="Gene3D" id="1.10.287.70">
    <property type="match status" value="1"/>
</dbReference>
<evidence type="ECO:0000256" key="9">
    <source>
        <dbReference type="ARBA" id="ARBA00022989"/>
    </source>
</evidence>
<keyword evidence="2" id="KW-0813">Transport</keyword>
<dbReference type="STRING" id="8010.ENSELUP00000016495"/>
<evidence type="ECO:0000256" key="14">
    <source>
        <dbReference type="SAM" id="Phobius"/>
    </source>
</evidence>
<dbReference type="Bgee" id="ENSELUG00000016278">
    <property type="expression patterns" value="Expressed in head kidney and 12 other cell types or tissues"/>
</dbReference>
<dbReference type="SUPFAM" id="SSF54695">
    <property type="entry name" value="POZ domain"/>
    <property type="match status" value="1"/>
</dbReference>
<keyword evidence="17" id="KW-1185">Reference proteome</keyword>
<feature type="domain" description="BTB" evidence="15">
    <location>
        <begin position="61"/>
        <end position="170"/>
    </location>
</feature>
<keyword evidence="7" id="KW-0851">Voltage-gated channel</keyword>
<dbReference type="CDD" id="cd18382">
    <property type="entry name" value="BTB_POZ_Kv6_KCNG"/>
    <property type="match status" value="1"/>
</dbReference>
<evidence type="ECO:0000313" key="17">
    <source>
        <dbReference type="Proteomes" id="UP000265140"/>
    </source>
</evidence>
<dbReference type="GO" id="GO:0001508">
    <property type="term" value="P:action potential"/>
    <property type="evidence" value="ECO:0007669"/>
    <property type="project" value="TreeGrafter"/>
</dbReference>
<dbReference type="PANTHER" id="PTHR11537">
    <property type="entry name" value="VOLTAGE-GATED POTASSIUM CHANNEL"/>
    <property type="match status" value="1"/>
</dbReference>
<evidence type="ECO:0000256" key="1">
    <source>
        <dbReference type="ARBA" id="ARBA00004651"/>
    </source>
</evidence>
<dbReference type="InterPro" id="IPR003131">
    <property type="entry name" value="T1-type_BTB"/>
</dbReference>
<evidence type="ECO:0000256" key="5">
    <source>
        <dbReference type="ARBA" id="ARBA00022692"/>
    </source>
</evidence>
<keyword evidence="5 14" id="KW-0812">Transmembrane</keyword>
<dbReference type="InterPro" id="IPR000210">
    <property type="entry name" value="BTB/POZ_dom"/>
</dbReference>
<reference evidence="16" key="2">
    <citation type="submission" date="2020-02" db="EMBL/GenBank/DDBJ databases">
        <title>Esox lucius (northern pike) genome, fEsoLuc1, primary haplotype.</title>
        <authorList>
            <person name="Myers G."/>
            <person name="Karagic N."/>
            <person name="Meyer A."/>
            <person name="Pippel M."/>
            <person name="Reichard M."/>
            <person name="Winkler S."/>
            <person name="Tracey A."/>
            <person name="Sims Y."/>
            <person name="Howe K."/>
            <person name="Rhie A."/>
            <person name="Formenti G."/>
            <person name="Durbin R."/>
            <person name="Fedrigo O."/>
            <person name="Jarvis E.D."/>
        </authorList>
    </citation>
    <scope>NUCLEOTIDE SEQUENCE [LARGE SCALE GENOMIC DNA]</scope>
</reference>
<dbReference type="AlphaFoldDB" id="A0A3P8YKV0"/>
<evidence type="ECO:0000256" key="13">
    <source>
        <dbReference type="SAM" id="MobiDB-lite"/>
    </source>
</evidence>
<feature type="transmembrane region" description="Helical" evidence="14">
    <location>
        <begin position="443"/>
        <end position="467"/>
    </location>
</feature>
<evidence type="ECO:0000256" key="6">
    <source>
        <dbReference type="ARBA" id="ARBA00022826"/>
    </source>
</evidence>
<dbReference type="InterPro" id="IPR028325">
    <property type="entry name" value="VG_K_chnl"/>
</dbReference>
<keyword evidence="10" id="KW-0406">Ion transport</keyword>
<evidence type="ECO:0000256" key="3">
    <source>
        <dbReference type="ARBA" id="ARBA00022475"/>
    </source>
</evidence>
<dbReference type="GO" id="GO:0005251">
    <property type="term" value="F:delayed rectifier potassium channel activity"/>
    <property type="evidence" value="ECO:0007669"/>
    <property type="project" value="TreeGrafter"/>
</dbReference>
<dbReference type="Pfam" id="PF02214">
    <property type="entry name" value="BTB_2"/>
    <property type="match status" value="1"/>
</dbReference>
<keyword evidence="4" id="KW-0633">Potassium transport</keyword>
<dbReference type="FunFam" id="1.10.287.70:FF:000005">
    <property type="entry name" value="potassium voltage-gated channel subfamily G member 1"/>
    <property type="match status" value="1"/>
</dbReference>
<proteinExistence type="predicted"/>
<dbReference type="GO" id="GO:0071599">
    <property type="term" value="P:otic vesicle development"/>
    <property type="evidence" value="ECO:0007669"/>
    <property type="project" value="Ensembl"/>
</dbReference>
<dbReference type="Gene3D" id="3.30.710.10">
    <property type="entry name" value="Potassium Channel Kv1.1, Chain A"/>
    <property type="match status" value="1"/>
</dbReference>
<accession>A0A3P8YKV0</accession>
<sequence>MPLISNAQDFSNFSVSSDNSSLDGIFTEIPETETIKGVYYKRVHRLHIDEDRVWPTVDHTLQAVINVGGSLYSFPWSTLEQFPLTRLGRLRLCSSLDDISQLCDDYDETRREFFFDRNPAAFRVILNFLAAGKLRLLRELCAVSLHDELSYWGVDHAHMERCCRRRMLTRVEEVAERERKEEEWRQKRLGMQRLPLVAESGYRGLMSRLREVVENPHSGWAGKTFACLSMTMVAVTVVSLCISTMPDLREEENQGECSQKCQHMFIVESVCVAWFSMEFILRFLHARSKLEFARGPLNIIDAVAILPYYMSLVMVEKNLANEDYNPGAGRGYLDKLGLVLRLMRALRILYVMRLARHSMGLQTLGLTMKRSVREFGLLVLFVAVGIALYSPMVHLAESELAPNAATTPRHSFSSIPASYWWAIISMTTVGYGDMVPRSIPGQVVALSSILSGILIMSFPATSIFHMFSRSYQELKVEHERLWKEETGAALAADILESRREREAEGLGFWSLRRGSGESPGGDELGMTVGMTAGQHYDLRKDTRPDP</sequence>
<evidence type="ECO:0000256" key="7">
    <source>
        <dbReference type="ARBA" id="ARBA00022882"/>
    </source>
</evidence>
<evidence type="ECO:0000256" key="2">
    <source>
        <dbReference type="ARBA" id="ARBA00022448"/>
    </source>
</evidence>
<feature type="region of interest" description="Disordered" evidence="13">
    <location>
        <begin position="510"/>
        <end position="546"/>
    </location>
</feature>
<feature type="compositionally biased region" description="Basic and acidic residues" evidence="13">
    <location>
        <begin position="536"/>
        <end position="546"/>
    </location>
</feature>
<dbReference type="Ensembl" id="ENSELUT00000025853.3">
    <property type="protein sequence ID" value="ENSELUP00000016495.2"/>
    <property type="gene ID" value="ENSELUG00000016278.3"/>
</dbReference>
<name>A0A3P8YKV0_ESOLU</name>
<dbReference type="PRINTS" id="PR01494">
    <property type="entry name" value="KV9CHANNEL"/>
</dbReference>
<keyword evidence="3" id="KW-1003">Cell membrane</keyword>
<keyword evidence="8" id="KW-0630">Potassium</keyword>
<dbReference type="GO" id="GO:0045196">
    <property type="term" value="P:establishment or maintenance of neuroblast polarity"/>
    <property type="evidence" value="ECO:0007669"/>
    <property type="project" value="Ensembl"/>
</dbReference>
<keyword evidence="11 14" id="KW-0472">Membrane</keyword>
<dbReference type="Pfam" id="PF00520">
    <property type="entry name" value="Ion_trans"/>
    <property type="match status" value="1"/>
</dbReference>
<dbReference type="PRINTS" id="PR01491">
    <property type="entry name" value="KVCHANNEL"/>
</dbReference>
<dbReference type="GO" id="GO:0042127">
    <property type="term" value="P:regulation of cell population proliferation"/>
    <property type="evidence" value="ECO:0007669"/>
    <property type="project" value="Ensembl"/>
</dbReference>
<evidence type="ECO:0000313" key="16">
    <source>
        <dbReference type="Ensembl" id="ENSELUP00000016495.2"/>
    </source>
</evidence>
<dbReference type="PRINTS" id="PR00169">
    <property type="entry name" value="KCHANNEL"/>
</dbReference>
<reference evidence="17" key="1">
    <citation type="journal article" date="2014" name="PLoS ONE">
        <title>The genome and linkage map of the northern pike (Esox lucius): conserved synteny revealed between the salmonid sister group and the Neoteleostei.</title>
        <authorList>
            <person name="Rondeau E.B."/>
            <person name="Minkley D.R."/>
            <person name="Leong J.S."/>
            <person name="Messmer A.M."/>
            <person name="Jantzen J.R."/>
            <person name="von Schalburg K.R."/>
            <person name="Lemon C."/>
            <person name="Bird N.H."/>
            <person name="Koop B.F."/>
        </authorList>
    </citation>
    <scope>NUCLEOTIDE SEQUENCE</scope>
</reference>
<feature type="transmembrane region" description="Helical" evidence="14">
    <location>
        <begin position="412"/>
        <end position="431"/>
    </location>
</feature>
<dbReference type="GO" id="GO:0015459">
    <property type="term" value="F:potassium channel regulator activity"/>
    <property type="evidence" value="ECO:0007669"/>
    <property type="project" value="Ensembl"/>
</dbReference>
<reference evidence="16" key="4">
    <citation type="submission" date="2025-09" db="UniProtKB">
        <authorList>
            <consortium name="Ensembl"/>
        </authorList>
    </citation>
    <scope>IDENTIFICATION</scope>
</reference>
<dbReference type="InterPro" id="IPR027359">
    <property type="entry name" value="Volt_channel_dom_sf"/>
</dbReference>
<dbReference type="InParanoid" id="A0A3P8YKV0"/>
<dbReference type="KEGG" id="els:105029588"/>
<dbReference type="InterPro" id="IPR003968">
    <property type="entry name" value="K_chnl_volt-dep_Kv"/>
</dbReference>
<dbReference type="InterPro" id="IPR005821">
    <property type="entry name" value="Ion_trans_dom"/>
</dbReference>
<keyword evidence="9 14" id="KW-1133">Transmembrane helix</keyword>
<keyword evidence="6" id="KW-0631">Potassium channel</keyword>
<dbReference type="InterPro" id="IPR003971">
    <property type="entry name" value="K_chnl_volt-dep_Kv5/Kv9"/>
</dbReference>
<dbReference type="OMA" id="QEDVIMG"/>
<dbReference type="Gene3D" id="1.20.120.350">
    <property type="entry name" value="Voltage-gated potassium channels. Chain C"/>
    <property type="match status" value="1"/>
</dbReference>
<evidence type="ECO:0000256" key="11">
    <source>
        <dbReference type="ARBA" id="ARBA00023136"/>
    </source>
</evidence>
<dbReference type="FunFam" id="3.30.710.10:FF:000019">
    <property type="entry name" value="Potassium voltage-gated channel, subfamily G, member 1"/>
    <property type="match status" value="1"/>
</dbReference>
<dbReference type="GeneID" id="105029588"/>
<feature type="transmembrane region" description="Helical" evidence="14">
    <location>
        <begin position="375"/>
        <end position="392"/>
    </location>
</feature>
<dbReference type="OrthoDB" id="296522at2759"/>
<dbReference type="PANTHER" id="PTHR11537:SF167">
    <property type="entry name" value="POTASSIUM VOLTAGE-GATED CHANNEL SUBFAMILY G MEMBER 4"/>
    <property type="match status" value="1"/>
</dbReference>
<dbReference type="GeneTree" id="ENSGT00940000156938"/>
<dbReference type="GO" id="GO:0051260">
    <property type="term" value="P:protein homooligomerization"/>
    <property type="evidence" value="ECO:0007669"/>
    <property type="project" value="InterPro"/>
</dbReference>
<protein>
    <recommendedName>
        <fullName evidence="15">BTB domain-containing protein</fullName>
    </recommendedName>
</protein>
<reference evidence="16" key="3">
    <citation type="submission" date="2025-08" db="UniProtKB">
        <authorList>
            <consortium name="Ensembl"/>
        </authorList>
    </citation>
    <scope>IDENTIFICATION</scope>
</reference>
<comment type="subcellular location">
    <subcellularLocation>
        <location evidence="1">Cell membrane</location>
        <topology evidence="1">Multi-pass membrane protein</topology>
    </subcellularLocation>
</comment>
<evidence type="ECO:0000256" key="8">
    <source>
        <dbReference type="ARBA" id="ARBA00022958"/>
    </source>
</evidence>
<dbReference type="GO" id="GO:0021591">
    <property type="term" value="P:ventricular system development"/>
    <property type="evidence" value="ECO:0007669"/>
    <property type="project" value="Ensembl"/>
</dbReference>
<evidence type="ECO:0000256" key="12">
    <source>
        <dbReference type="ARBA" id="ARBA00023303"/>
    </source>
</evidence>
<keyword evidence="12" id="KW-0407">Ion channel</keyword>
<dbReference type="GO" id="GO:0032474">
    <property type="term" value="P:otolith morphogenesis"/>
    <property type="evidence" value="ECO:0007669"/>
    <property type="project" value="Ensembl"/>
</dbReference>
<dbReference type="Proteomes" id="UP000265140">
    <property type="component" value="Chromosome 2"/>
</dbReference>
<evidence type="ECO:0000256" key="10">
    <source>
        <dbReference type="ARBA" id="ARBA00023065"/>
    </source>
</evidence>
<dbReference type="GO" id="GO:0008076">
    <property type="term" value="C:voltage-gated potassium channel complex"/>
    <property type="evidence" value="ECO:0007669"/>
    <property type="project" value="InterPro"/>
</dbReference>
<organism evidence="16 17">
    <name type="scientific">Esox lucius</name>
    <name type="common">Northern pike</name>
    <dbReference type="NCBI Taxonomy" id="8010"/>
    <lineage>
        <taxon>Eukaryota</taxon>
        <taxon>Metazoa</taxon>
        <taxon>Chordata</taxon>
        <taxon>Craniata</taxon>
        <taxon>Vertebrata</taxon>
        <taxon>Euteleostomi</taxon>
        <taxon>Actinopterygii</taxon>
        <taxon>Neopterygii</taxon>
        <taxon>Teleostei</taxon>
        <taxon>Protacanthopterygii</taxon>
        <taxon>Esociformes</taxon>
        <taxon>Esocidae</taxon>
        <taxon>Esox</taxon>
    </lineage>
</organism>